<evidence type="ECO:0000313" key="2">
    <source>
        <dbReference type="EMBL" id="CDO55779.1"/>
    </source>
</evidence>
<dbReference type="AlphaFoldDB" id="A0A0J9XEJ4"/>
<feature type="transmembrane region" description="Helical" evidence="1">
    <location>
        <begin position="12"/>
        <end position="34"/>
    </location>
</feature>
<keyword evidence="1" id="KW-1133">Transmembrane helix</keyword>
<keyword evidence="1" id="KW-0812">Transmembrane</keyword>
<keyword evidence="3" id="KW-1185">Reference proteome</keyword>
<name>A0A0J9XEJ4_GEOCN</name>
<accession>A0A0J9XEJ4</accession>
<evidence type="ECO:0000313" key="3">
    <source>
        <dbReference type="Proteomes" id="UP000242525"/>
    </source>
</evidence>
<comment type="caution">
    <text evidence="2">The sequence shown here is derived from an EMBL/GenBank/DDBJ whole genome shotgun (WGS) entry which is preliminary data.</text>
</comment>
<protein>
    <submittedName>
        <fullName evidence="2">Uncharacterized protein</fullName>
    </submittedName>
</protein>
<gene>
    <name evidence="2" type="ORF">BN980_GECA12s02276g</name>
</gene>
<sequence length="370" mass="42552">MVSGHYDIGKMYLIDPVQLIWILALATAGVAHMFSPFNPCSTADHTLWIPYTGYKIQQQITMAPKPGKSFFRGLFSSKFNLLDAPLHQVVITKCVHGFVQYEAVEPFISDNIYNTTITIESSTKTNSWKIGNARSNLDNKFKNTKLNQVWKKTLESGSKNIWNRTICTSREPSPYESDDGWAKLTSITNYATLPTTDTRACFRLARHHQYIIKPAIETENKESNDKVKVGEHPQIRAIVPGAMVGALFECIPRPFSFLYTVKDEEYKALACMPSTVRPVLPLLADQQLFYKSKLMFTHVLRHGVVTVRVPLFYTPDLMDREYPRINTEWEVPPGAKTLAIPHYVKHHYLDRNWARNIDPFEQYIKMFQRK</sequence>
<organism evidence="2 3">
    <name type="scientific">Geotrichum candidum</name>
    <name type="common">Oospora lactis</name>
    <name type="synonym">Dipodascus geotrichum</name>
    <dbReference type="NCBI Taxonomy" id="1173061"/>
    <lineage>
        <taxon>Eukaryota</taxon>
        <taxon>Fungi</taxon>
        <taxon>Dikarya</taxon>
        <taxon>Ascomycota</taxon>
        <taxon>Saccharomycotina</taxon>
        <taxon>Dipodascomycetes</taxon>
        <taxon>Dipodascales</taxon>
        <taxon>Dipodascaceae</taxon>
        <taxon>Geotrichum</taxon>
    </lineage>
</organism>
<evidence type="ECO:0000256" key="1">
    <source>
        <dbReference type="SAM" id="Phobius"/>
    </source>
</evidence>
<reference evidence="2" key="1">
    <citation type="submission" date="2014-03" db="EMBL/GenBank/DDBJ databases">
        <authorList>
            <person name="Casaregola S."/>
        </authorList>
    </citation>
    <scope>NUCLEOTIDE SEQUENCE [LARGE SCALE GENOMIC DNA]</scope>
    <source>
        <strain evidence="2">CLIB 918</strain>
    </source>
</reference>
<proteinExistence type="predicted"/>
<keyword evidence="1" id="KW-0472">Membrane</keyword>
<dbReference type="Proteomes" id="UP000242525">
    <property type="component" value="Unassembled WGS sequence"/>
</dbReference>
<dbReference type="EMBL" id="CCBN010000012">
    <property type="protein sequence ID" value="CDO55779.1"/>
    <property type="molecule type" value="Genomic_DNA"/>
</dbReference>